<dbReference type="STRING" id="1802158.A2827_03040"/>
<keyword evidence="6 10" id="KW-0332">GMP biosynthesis</keyword>
<dbReference type="PRINTS" id="PR00096">
    <property type="entry name" value="GATASE"/>
</dbReference>
<comment type="function">
    <text evidence="1">Catalyzes the synthesis of GMP from XMP.</text>
</comment>
<comment type="caution">
    <text evidence="12">The sequence shown here is derived from an EMBL/GenBank/DDBJ whole genome shotgun (WGS) entry which is preliminary data.</text>
</comment>
<comment type="pathway">
    <text evidence="2">Purine metabolism; GMP biosynthesis; GMP from XMP (L-Gln route): step 1/1.</text>
</comment>
<dbReference type="SUPFAM" id="SSF54810">
    <property type="entry name" value="GMP synthetase C-terminal dimerisation domain"/>
    <property type="match status" value="1"/>
</dbReference>
<dbReference type="PROSITE" id="PS51273">
    <property type="entry name" value="GATASE_TYPE_1"/>
    <property type="match status" value="1"/>
</dbReference>
<dbReference type="PROSITE" id="PS51553">
    <property type="entry name" value="GMPS_ATP_PPASE"/>
    <property type="match status" value="1"/>
</dbReference>
<dbReference type="Pfam" id="PF00958">
    <property type="entry name" value="GMP_synt_C"/>
    <property type="match status" value="1"/>
</dbReference>
<dbReference type="SUPFAM" id="SSF52317">
    <property type="entry name" value="Class I glutamine amidotransferase-like"/>
    <property type="match status" value="1"/>
</dbReference>
<accession>A0A1G2H6I7</accession>
<dbReference type="InterPro" id="IPR014729">
    <property type="entry name" value="Rossmann-like_a/b/a_fold"/>
</dbReference>
<evidence type="ECO:0000256" key="8">
    <source>
        <dbReference type="ARBA" id="ARBA00022840"/>
    </source>
</evidence>
<keyword evidence="7 10" id="KW-0658">Purine biosynthesis</keyword>
<feature type="binding site" evidence="10">
    <location>
        <begin position="235"/>
        <end position="241"/>
    </location>
    <ligand>
        <name>ATP</name>
        <dbReference type="ChEBI" id="CHEBI:30616"/>
    </ligand>
</feature>
<keyword evidence="5 10" id="KW-0547">Nucleotide-binding</keyword>
<sequence length="623" mass="69710">MTNIAIVDYGSQYTHLIECRLRELGYNSDVVMPDECFDKLLNYKALILSGGPRSVFEKDAPQLSQALSTLIFEKEIPTLAICYGMQLLCQHLANKSGYDSVKKSDTGKAGGKSSSEYGKTVLKISCQEKILEGVPSGEVVWMSHGDYVYALPPNSHSLASTDNLRNAAVALINHSVYCLQFHPEVSQTKNGSKIIQNFIAICQISPDWDSRQHLQAIKEDTLKRVQNKHIIAFISGGNDSSVLAEFLKSVIPAERLHFFYVQGLDPATSIQNIRLLDPGITIVNASRKFFTRLKKVYNPEEKRVIIGKIFVEIWEEETRKLARKLNIKERNFILAQGTIYPDVIESGGSKHADIIKSHHNRIREIQELIKVGAVIEPFSDLFKGDVREIGRILNLDRRLISQHPQPGPRDAIRVICSPARALPDDNLLDIAFSDEKDIQKFCGALGYSAWLIPIKSKGIQGDQSTYKYTVGLVGKYRREELLTLANAIPNQFNDTINRVVYVSSPADTTSLAFLGVRKCDFNPETKKIADHANSILVKSLHLANIYNSVSQAFAVVAPVSFDSNGYGVVIRAVETQDFMTASCYWLPERLLFSISKEIMKSIPEIQIVLYDLTSKPPGTIEWE</sequence>
<dbReference type="InterPro" id="IPR001674">
    <property type="entry name" value="GMP_synth_C"/>
</dbReference>
<reference evidence="12 13" key="1">
    <citation type="journal article" date="2016" name="Nat. Commun.">
        <title>Thousands of microbial genomes shed light on interconnected biogeochemical processes in an aquifer system.</title>
        <authorList>
            <person name="Anantharaman K."/>
            <person name="Brown C.T."/>
            <person name="Hug L.A."/>
            <person name="Sharon I."/>
            <person name="Castelle C.J."/>
            <person name="Probst A.J."/>
            <person name="Thomas B.C."/>
            <person name="Singh A."/>
            <person name="Wilkins M.J."/>
            <person name="Karaoz U."/>
            <person name="Brodie E.L."/>
            <person name="Williams K.H."/>
            <person name="Hubbard S.S."/>
            <person name="Banfield J.F."/>
        </authorList>
    </citation>
    <scope>NUCLEOTIDE SEQUENCE [LARGE SCALE GENOMIC DNA]</scope>
</reference>
<dbReference type="EC" id="6.3.5.2" evidence="3"/>
<evidence type="ECO:0000256" key="5">
    <source>
        <dbReference type="ARBA" id="ARBA00022741"/>
    </source>
</evidence>
<dbReference type="InterPro" id="IPR025777">
    <property type="entry name" value="GMPS_ATP_PPase_dom"/>
</dbReference>
<keyword evidence="9" id="KW-0315">Glutamine amidotransferase</keyword>
<dbReference type="Pfam" id="PF00117">
    <property type="entry name" value="GATase"/>
    <property type="match status" value="1"/>
</dbReference>
<dbReference type="Gene3D" id="3.40.50.880">
    <property type="match status" value="1"/>
</dbReference>
<evidence type="ECO:0000256" key="1">
    <source>
        <dbReference type="ARBA" id="ARBA00002332"/>
    </source>
</evidence>
<dbReference type="GO" id="GO:0003921">
    <property type="term" value="F:GMP synthase activity"/>
    <property type="evidence" value="ECO:0007669"/>
    <property type="project" value="InterPro"/>
</dbReference>
<evidence type="ECO:0000256" key="10">
    <source>
        <dbReference type="PROSITE-ProRule" id="PRU00886"/>
    </source>
</evidence>
<evidence type="ECO:0000313" key="13">
    <source>
        <dbReference type="Proteomes" id="UP000177932"/>
    </source>
</evidence>
<name>A0A1G2H6I7_9BACT</name>
<proteinExistence type="predicted"/>
<dbReference type="GO" id="GO:0005524">
    <property type="term" value="F:ATP binding"/>
    <property type="evidence" value="ECO:0007669"/>
    <property type="project" value="UniProtKB-UniRule"/>
</dbReference>
<dbReference type="InterPro" id="IPR029062">
    <property type="entry name" value="Class_I_gatase-like"/>
</dbReference>
<dbReference type="Gene3D" id="3.30.300.10">
    <property type="match status" value="2"/>
</dbReference>
<evidence type="ECO:0000259" key="11">
    <source>
        <dbReference type="PROSITE" id="PS51553"/>
    </source>
</evidence>
<protein>
    <recommendedName>
        <fullName evidence="3">GMP synthase (glutamine-hydrolyzing)</fullName>
        <ecNumber evidence="3">6.3.5.2</ecNumber>
    </recommendedName>
</protein>
<dbReference type="GO" id="GO:0005829">
    <property type="term" value="C:cytosol"/>
    <property type="evidence" value="ECO:0007669"/>
    <property type="project" value="TreeGrafter"/>
</dbReference>
<dbReference type="UniPathway" id="UPA00189">
    <property type="reaction ID" value="UER00296"/>
</dbReference>
<evidence type="ECO:0000256" key="7">
    <source>
        <dbReference type="ARBA" id="ARBA00022755"/>
    </source>
</evidence>
<dbReference type="AlphaFoldDB" id="A0A1G2H6I7"/>
<dbReference type="Proteomes" id="UP000177932">
    <property type="component" value="Unassembled WGS sequence"/>
</dbReference>
<dbReference type="EMBL" id="MHOD01000028">
    <property type="protein sequence ID" value="OGZ57558.1"/>
    <property type="molecule type" value="Genomic_DNA"/>
</dbReference>
<gene>
    <name evidence="12" type="ORF">A2827_03040</name>
</gene>
<dbReference type="SUPFAM" id="SSF52402">
    <property type="entry name" value="Adenine nucleotide alpha hydrolases-like"/>
    <property type="match status" value="1"/>
</dbReference>
<evidence type="ECO:0000256" key="6">
    <source>
        <dbReference type="ARBA" id="ARBA00022749"/>
    </source>
</evidence>
<evidence type="ECO:0000313" key="12">
    <source>
        <dbReference type="EMBL" id="OGZ57558.1"/>
    </source>
</evidence>
<evidence type="ECO:0000256" key="3">
    <source>
        <dbReference type="ARBA" id="ARBA00012746"/>
    </source>
</evidence>
<evidence type="ECO:0000256" key="9">
    <source>
        <dbReference type="ARBA" id="ARBA00022962"/>
    </source>
</evidence>
<evidence type="ECO:0000256" key="4">
    <source>
        <dbReference type="ARBA" id="ARBA00022598"/>
    </source>
</evidence>
<evidence type="ECO:0000256" key="2">
    <source>
        <dbReference type="ARBA" id="ARBA00005153"/>
    </source>
</evidence>
<dbReference type="InterPro" id="IPR017926">
    <property type="entry name" value="GATASE"/>
</dbReference>
<dbReference type="Gene3D" id="3.40.50.620">
    <property type="entry name" value="HUPs"/>
    <property type="match status" value="1"/>
</dbReference>
<keyword evidence="4" id="KW-0436">Ligase</keyword>
<dbReference type="PANTHER" id="PTHR11922">
    <property type="entry name" value="GMP SYNTHASE-RELATED"/>
    <property type="match status" value="1"/>
</dbReference>
<feature type="domain" description="GMPS ATP-PPase" evidence="11">
    <location>
        <begin position="208"/>
        <end position="402"/>
    </location>
</feature>
<organism evidence="12 13">
    <name type="scientific">Candidatus Spechtbacteria bacterium RIFCSPHIGHO2_01_FULL_43_30</name>
    <dbReference type="NCBI Taxonomy" id="1802158"/>
    <lineage>
        <taxon>Bacteria</taxon>
        <taxon>Candidatus Spechtiibacteriota</taxon>
    </lineage>
</organism>
<keyword evidence="8 10" id="KW-0067">ATP-binding</keyword>
<dbReference type="PANTHER" id="PTHR11922:SF2">
    <property type="entry name" value="GMP SYNTHASE [GLUTAMINE-HYDROLYZING]"/>
    <property type="match status" value="1"/>
</dbReference>